<dbReference type="Pfam" id="PF10502">
    <property type="entry name" value="Peptidase_S26"/>
    <property type="match status" value="1"/>
</dbReference>
<accession>A0A4U5P8E2</accession>
<organism evidence="2 3">
    <name type="scientific">Steinernema carpocapsae</name>
    <name type="common">Entomopathogenic nematode</name>
    <dbReference type="NCBI Taxonomy" id="34508"/>
    <lineage>
        <taxon>Eukaryota</taxon>
        <taxon>Metazoa</taxon>
        <taxon>Ecdysozoa</taxon>
        <taxon>Nematoda</taxon>
        <taxon>Chromadorea</taxon>
        <taxon>Rhabditida</taxon>
        <taxon>Tylenchina</taxon>
        <taxon>Panagrolaimomorpha</taxon>
        <taxon>Strongyloidoidea</taxon>
        <taxon>Steinernematidae</taxon>
        <taxon>Steinernema</taxon>
    </lineage>
</organism>
<gene>
    <name evidence="2" type="ORF">L596_007140</name>
</gene>
<dbReference type="InterPro" id="IPR036286">
    <property type="entry name" value="LexA/Signal_pep-like_sf"/>
</dbReference>
<dbReference type="GO" id="GO:0006465">
    <property type="term" value="P:signal peptide processing"/>
    <property type="evidence" value="ECO:0007669"/>
    <property type="project" value="InterPro"/>
</dbReference>
<keyword evidence="3" id="KW-1185">Reference proteome</keyword>
<dbReference type="GO" id="GO:0004252">
    <property type="term" value="F:serine-type endopeptidase activity"/>
    <property type="evidence" value="ECO:0007669"/>
    <property type="project" value="InterPro"/>
</dbReference>
<evidence type="ECO:0000259" key="1">
    <source>
        <dbReference type="Pfam" id="PF10502"/>
    </source>
</evidence>
<reference evidence="2 3" key="1">
    <citation type="journal article" date="2015" name="Genome Biol.">
        <title>Comparative genomics of Steinernema reveals deeply conserved gene regulatory networks.</title>
        <authorList>
            <person name="Dillman A.R."/>
            <person name="Macchietto M."/>
            <person name="Porter C.F."/>
            <person name="Rogers A."/>
            <person name="Williams B."/>
            <person name="Antoshechkin I."/>
            <person name="Lee M.M."/>
            <person name="Goodwin Z."/>
            <person name="Lu X."/>
            <person name="Lewis E.E."/>
            <person name="Goodrich-Blair H."/>
            <person name="Stock S.P."/>
            <person name="Adams B.J."/>
            <person name="Sternberg P.W."/>
            <person name="Mortazavi A."/>
        </authorList>
    </citation>
    <scope>NUCLEOTIDE SEQUENCE [LARGE SCALE GENOMIC DNA]</scope>
    <source>
        <strain evidence="2 3">ALL</strain>
    </source>
</reference>
<dbReference type="OrthoDB" id="308440at2759"/>
<comment type="caution">
    <text evidence="2">The sequence shown here is derived from an EMBL/GenBank/DDBJ whole genome shotgun (WGS) entry which is preliminary data.</text>
</comment>
<dbReference type="Gene3D" id="2.10.109.10">
    <property type="entry name" value="Umud Fragment, subunit A"/>
    <property type="match status" value="1"/>
</dbReference>
<name>A0A4U5P8E2_STECR</name>
<dbReference type="SUPFAM" id="SSF51306">
    <property type="entry name" value="LexA/Signal peptidase"/>
    <property type="match status" value="1"/>
</dbReference>
<proteinExistence type="predicted"/>
<reference evidence="2 3" key="2">
    <citation type="journal article" date="2019" name="G3 (Bethesda)">
        <title>Hybrid Assembly of the Genome of the Entomopathogenic Nematode Steinernema carpocapsae Identifies the X-Chromosome.</title>
        <authorList>
            <person name="Serra L."/>
            <person name="Macchietto M."/>
            <person name="Macias-Munoz A."/>
            <person name="McGill C.J."/>
            <person name="Rodriguez I.M."/>
            <person name="Rodriguez B."/>
            <person name="Murad R."/>
            <person name="Mortazavi A."/>
        </authorList>
    </citation>
    <scope>NUCLEOTIDE SEQUENCE [LARGE SCALE GENOMIC DNA]</scope>
    <source>
        <strain evidence="2 3">ALL</strain>
    </source>
</reference>
<sequence length="85" mass="9701">MALVPKGCVYLLGDNREAAIDSRDFGSVKKTSLKYRVEMMKPRSKKLNEVPADCYAAITPTPVVGKVSEEYKKKFRYQKKQKKSK</sequence>
<dbReference type="EMBL" id="AZBU02000002">
    <property type="protein sequence ID" value="TKR92498.1"/>
    <property type="molecule type" value="Genomic_DNA"/>
</dbReference>
<feature type="domain" description="Peptidase S26" evidence="1">
    <location>
        <begin position="4"/>
        <end position="37"/>
    </location>
</feature>
<protein>
    <recommendedName>
        <fullName evidence="1">Peptidase S26 domain-containing protein</fullName>
    </recommendedName>
</protein>
<dbReference type="AlphaFoldDB" id="A0A4U5P8E2"/>
<evidence type="ECO:0000313" key="2">
    <source>
        <dbReference type="EMBL" id="TKR92498.1"/>
    </source>
</evidence>
<evidence type="ECO:0000313" key="3">
    <source>
        <dbReference type="Proteomes" id="UP000298663"/>
    </source>
</evidence>
<dbReference type="InterPro" id="IPR019533">
    <property type="entry name" value="Peptidase_S26"/>
</dbReference>
<dbReference type="Proteomes" id="UP000298663">
    <property type="component" value="Unassembled WGS sequence"/>
</dbReference>